<proteinExistence type="predicted"/>
<protein>
    <submittedName>
        <fullName evidence="1">Uncharacterized protein</fullName>
    </submittedName>
</protein>
<accession>A0AAN9MYD2</accession>
<dbReference type="AlphaFoldDB" id="A0AAN9MYD2"/>
<keyword evidence="2" id="KW-1185">Reference proteome</keyword>
<organism evidence="1 2">
    <name type="scientific">Canavalia gladiata</name>
    <name type="common">Sword bean</name>
    <name type="synonym">Dolichos gladiatus</name>
    <dbReference type="NCBI Taxonomy" id="3824"/>
    <lineage>
        <taxon>Eukaryota</taxon>
        <taxon>Viridiplantae</taxon>
        <taxon>Streptophyta</taxon>
        <taxon>Embryophyta</taxon>
        <taxon>Tracheophyta</taxon>
        <taxon>Spermatophyta</taxon>
        <taxon>Magnoliopsida</taxon>
        <taxon>eudicotyledons</taxon>
        <taxon>Gunneridae</taxon>
        <taxon>Pentapetalae</taxon>
        <taxon>rosids</taxon>
        <taxon>fabids</taxon>
        <taxon>Fabales</taxon>
        <taxon>Fabaceae</taxon>
        <taxon>Papilionoideae</taxon>
        <taxon>50 kb inversion clade</taxon>
        <taxon>NPAAA clade</taxon>
        <taxon>indigoferoid/millettioid clade</taxon>
        <taxon>Phaseoleae</taxon>
        <taxon>Canavalia</taxon>
    </lineage>
</organism>
<reference evidence="1 2" key="1">
    <citation type="submission" date="2024-01" db="EMBL/GenBank/DDBJ databases">
        <title>The genomes of 5 underutilized Papilionoideae crops provide insights into root nodulation and disease resistanc.</title>
        <authorList>
            <person name="Jiang F."/>
        </authorList>
    </citation>
    <scope>NUCLEOTIDE SEQUENCE [LARGE SCALE GENOMIC DNA]</scope>
    <source>
        <strain evidence="1">LVBAO_FW01</strain>
        <tissue evidence="1">Leaves</tissue>
    </source>
</reference>
<evidence type="ECO:0000313" key="2">
    <source>
        <dbReference type="Proteomes" id="UP001367508"/>
    </source>
</evidence>
<comment type="caution">
    <text evidence="1">The sequence shown here is derived from an EMBL/GenBank/DDBJ whole genome shotgun (WGS) entry which is preliminary data.</text>
</comment>
<sequence>MLSSNMCLPSCQCFGHWGRHPISYGSNCVNVESPRCEEGIYVSGKMVAIGETKHPRSEERAESTRILASKRNLYVSLRSGSAPCNALGSFRGCTPADSLMTFPEVSFFSGTSSPVFRKFFPFLEFL</sequence>
<name>A0AAN9MYD2_CANGL</name>
<dbReference type="Proteomes" id="UP001367508">
    <property type="component" value="Unassembled WGS sequence"/>
</dbReference>
<gene>
    <name evidence="1" type="ORF">VNO77_04322</name>
</gene>
<dbReference type="EMBL" id="JAYMYQ010000001">
    <property type="protein sequence ID" value="KAK7362216.1"/>
    <property type="molecule type" value="Genomic_DNA"/>
</dbReference>
<evidence type="ECO:0000313" key="1">
    <source>
        <dbReference type="EMBL" id="KAK7362216.1"/>
    </source>
</evidence>